<feature type="compositionally biased region" description="Gly residues" evidence="1">
    <location>
        <begin position="401"/>
        <end position="413"/>
    </location>
</feature>
<name>A0AAV4IHY7_9GAST</name>
<dbReference type="Gene3D" id="2.60.40.200">
    <property type="entry name" value="Superoxide dismutase, copper/zinc binding domain"/>
    <property type="match status" value="1"/>
</dbReference>
<proteinExistence type="predicted"/>
<protein>
    <submittedName>
        <fullName evidence="3">Uncharacterized protein</fullName>
    </submittedName>
</protein>
<evidence type="ECO:0000256" key="2">
    <source>
        <dbReference type="SAM" id="SignalP"/>
    </source>
</evidence>
<comment type="caution">
    <text evidence="3">The sequence shown here is derived from an EMBL/GenBank/DDBJ whole genome shotgun (WGS) entry which is preliminary data.</text>
</comment>
<feature type="compositionally biased region" description="Low complexity" evidence="1">
    <location>
        <begin position="345"/>
        <end position="356"/>
    </location>
</feature>
<feature type="compositionally biased region" description="Polar residues" evidence="1">
    <location>
        <begin position="261"/>
        <end position="290"/>
    </location>
</feature>
<keyword evidence="2" id="KW-0732">Signal</keyword>
<feature type="region of interest" description="Disordered" evidence="1">
    <location>
        <begin position="401"/>
        <end position="451"/>
    </location>
</feature>
<dbReference type="AlphaFoldDB" id="A0AAV4IHY7"/>
<feature type="compositionally biased region" description="Low complexity" evidence="1">
    <location>
        <begin position="536"/>
        <end position="548"/>
    </location>
</feature>
<feature type="region of interest" description="Disordered" evidence="1">
    <location>
        <begin position="478"/>
        <end position="596"/>
    </location>
</feature>
<feature type="signal peptide" evidence="2">
    <location>
        <begin position="1"/>
        <end position="24"/>
    </location>
</feature>
<dbReference type="GO" id="GO:0006801">
    <property type="term" value="P:superoxide metabolic process"/>
    <property type="evidence" value="ECO:0007669"/>
    <property type="project" value="InterPro"/>
</dbReference>
<feature type="chain" id="PRO_5043966137" evidence="2">
    <location>
        <begin position="25"/>
        <end position="596"/>
    </location>
</feature>
<accession>A0AAV4IHY7</accession>
<feature type="region of interest" description="Disordered" evidence="1">
    <location>
        <begin position="248"/>
        <end position="360"/>
    </location>
</feature>
<dbReference type="GO" id="GO:0046872">
    <property type="term" value="F:metal ion binding"/>
    <property type="evidence" value="ECO:0007669"/>
    <property type="project" value="InterPro"/>
</dbReference>
<dbReference type="SUPFAM" id="SSF49329">
    <property type="entry name" value="Cu,Zn superoxide dismutase-like"/>
    <property type="match status" value="1"/>
</dbReference>
<dbReference type="PANTHER" id="PTHR20916">
    <property type="entry name" value="CYSTEINE AND GLYCINE-RICH PROTEIN 2 BINDING PROTEIN"/>
    <property type="match status" value="1"/>
</dbReference>
<evidence type="ECO:0000313" key="3">
    <source>
        <dbReference type="EMBL" id="GFS09110.1"/>
    </source>
</evidence>
<evidence type="ECO:0000256" key="1">
    <source>
        <dbReference type="SAM" id="MobiDB-lite"/>
    </source>
</evidence>
<dbReference type="Proteomes" id="UP000762676">
    <property type="component" value="Unassembled WGS sequence"/>
</dbReference>
<dbReference type="InterPro" id="IPR036423">
    <property type="entry name" value="SOD-like_Cu/Zn_dom_sf"/>
</dbReference>
<evidence type="ECO:0000313" key="4">
    <source>
        <dbReference type="Proteomes" id="UP000762676"/>
    </source>
</evidence>
<feature type="compositionally biased region" description="Low complexity" evidence="1">
    <location>
        <begin position="310"/>
        <end position="323"/>
    </location>
</feature>
<gene>
    <name evidence="3" type="ORF">ElyMa_004774700</name>
</gene>
<reference evidence="3 4" key="1">
    <citation type="journal article" date="2021" name="Elife">
        <title>Chloroplast acquisition without the gene transfer in kleptoplastic sea slugs, Plakobranchus ocellatus.</title>
        <authorList>
            <person name="Maeda T."/>
            <person name="Takahashi S."/>
            <person name="Yoshida T."/>
            <person name="Shimamura S."/>
            <person name="Takaki Y."/>
            <person name="Nagai Y."/>
            <person name="Toyoda A."/>
            <person name="Suzuki Y."/>
            <person name="Arimoto A."/>
            <person name="Ishii H."/>
            <person name="Satoh N."/>
            <person name="Nishiyama T."/>
            <person name="Hasebe M."/>
            <person name="Maruyama T."/>
            <person name="Minagawa J."/>
            <person name="Obokata J."/>
            <person name="Shigenobu S."/>
        </authorList>
    </citation>
    <scope>NUCLEOTIDE SEQUENCE [LARGE SCALE GENOMIC DNA]</scope>
</reference>
<organism evidence="3 4">
    <name type="scientific">Elysia marginata</name>
    <dbReference type="NCBI Taxonomy" id="1093978"/>
    <lineage>
        <taxon>Eukaryota</taxon>
        <taxon>Metazoa</taxon>
        <taxon>Spiralia</taxon>
        <taxon>Lophotrochozoa</taxon>
        <taxon>Mollusca</taxon>
        <taxon>Gastropoda</taxon>
        <taxon>Heterobranchia</taxon>
        <taxon>Euthyneura</taxon>
        <taxon>Panpulmonata</taxon>
        <taxon>Sacoglossa</taxon>
        <taxon>Placobranchoidea</taxon>
        <taxon>Plakobranchidae</taxon>
        <taxon>Elysia</taxon>
    </lineage>
</organism>
<dbReference type="EMBL" id="BMAT01009573">
    <property type="protein sequence ID" value="GFS09110.1"/>
    <property type="molecule type" value="Genomic_DNA"/>
</dbReference>
<keyword evidence="4" id="KW-1185">Reference proteome</keyword>
<sequence length="596" mass="62489">MASERSVLLIVLLVISLMNSQVIAQVQSSCITETAVCSLKSQIRGTITFGETQGAGCFNNGNFKVNFDLVGFPSASININDNNNKNINDNNKKDDVYTFRLKTYGEIMPACSGMGPDFGAGITAGELGVFTPSGDGHIFNDTTYIPRSSSIPDRNSIIGRSVGIYAGPYSNYGNNVIVDCCVIGYGLPRAGASPTVAPTQSGTAGLFGKRGLGLTGANNNNNLNARNTISDDKFKLIGGYGNSRAFDGASDRGISDPQFGYQETSRQPFRGTSTQNLYGSNPFRTPTQGSRGFGNSGRAGPTYDNIYSRGNNNYNNNNGAGNYFDETRQGSPNSAGGQGRGSGGYSPSSGSYNNNGGRDGFSNSQFPSVFNNIGSPDFFNLDGELAGAAFVKGGPPAAAGIGSGGARGSGGDSSLGVSLAGGFKPPQGPSFQDIYNKPTGESPLSGLGFSDTVAPERRNSISDLFFGDGSIKDTIGLTEDDMFIPRENEESESSSSYQSESGDYPDSGSNDGYNIDNDDSYDASNNAYDISKSNVPYESSEESYSYSDYPEDEVTSPSQAEISENEAPVEASGSASEDVTPASGPKPVYRSGDDIQ</sequence>
<dbReference type="PANTHER" id="PTHR20916:SF18">
    <property type="entry name" value="IPT_TIG DOMAIN-CONTAINING PROTEIN"/>
    <property type="match status" value="1"/>
</dbReference>